<name>A0A1I3X3D2_9LACT</name>
<protein>
    <submittedName>
        <fullName evidence="1">Uncharacterized protein</fullName>
    </submittedName>
</protein>
<dbReference type="OrthoDB" id="2170029at2"/>
<organism evidence="1 2">
    <name type="scientific">Marinilactibacillus piezotolerans</name>
    <dbReference type="NCBI Taxonomy" id="258723"/>
    <lineage>
        <taxon>Bacteria</taxon>
        <taxon>Bacillati</taxon>
        <taxon>Bacillota</taxon>
        <taxon>Bacilli</taxon>
        <taxon>Lactobacillales</taxon>
        <taxon>Carnobacteriaceae</taxon>
        <taxon>Marinilactibacillus</taxon>
    </lineage>
</organism>
<evidence type="ECO:0000313" key="1">
    <source>
        <dbReference type="EMBL" id="SFK14103.1"/>
    </source>
</evidence>
<keyword evidence="2" id="KW-1185">Reference proteome</keyword>
<dbReference type="AlphaFoldDB" id="A0A1I3X3D2"/>
<evidence type="ECO:0000313" key="2">
    <source>
        <dbReference type="Proteomes" id="UP000199589"/>
    </source>
</evidence>
<gene>
    <name evidence="1" type="ORF">SAMN04488569_10127</name>
</gene>
<accession>A0A1I3X3D2</accession>
<dbReference type="RefSeq" id="WP_072694186.1">
    <property type="nucleotide sequence ID" value="NZ_FOSJ01000012.1"/>
</dbReference>
<dbReference type="EMBL" id="FOSJ01000012">
    <property type="protein sequence ID" value="SFK14103.1"/>
    <property type="molecule type" value="Genomic_DNA"/>
</dbReference>
<sequence length="75" mass="8601">MKNIETTLFYKDNFPEEYVIINEEAVALIDYIKGGATEFKIDGDTYENKDLSSISFSDINYKGEMQSIAIQFSNE</sequence>
<reference evidence="2" key="1">
    <citation type="submission" date="2016-10" db="EMBL/GenBank/DDBJ databases">
        <authorList>
            <person name="Varghese N."/>
            <person name="Submissions S."/>
        </authorList>
    </citation>
    <scope>NUCLEOTIDE SEQUENCE [LARGE SCALE GENOMIC DNA]</scope>
    <source>
        <strain evidence="2">DSM 16108</strain>
    </source>
</reference>
<dbReference type="Proteomes" id="UP000199589">
    <property type="component" value="Unassembled WGS sequence"/>
</dbReference>
<proteinExistence type="predicted"/>